<dbReference type="PATRIC" id="fig|1473.5.peg.243"/>
<evidence type="ECO:0000259" key="4">
    <source>
        <dbReference type="PROSITE" id="PS51077"/>
    </source>
</evidence>
<comment type="caution">
    <text evidence="6">The sequence shown here is derived from an EMBL/GenBank/DDBJ whole genome shotgun (WGS) entry which is preliminary data.</text>
</comment>
<keyword evidence="7" id="KW-1185">Reference proteome</keyword>
<sequence length="255" mass="29242">MRKDKEILSSVTNAMRILRLYHTKQRELSFTEIKKKLQFTQGNASRLIAILVKEGFLTKNPRTNHYRLGLSILSLGGAIFSHHEMYREALPIIKDISKSLKETVHLCLMENEKIVYLFRSERKPHPDRLVTQIGRTSPIHCTSEGLCILAFQSKDVIQEFLSKPLYAYTPYTITDAKTLTNCLIEIRKKDYCYLESTYYEGYTSIAVPIRSHTEEVVASLSVIGHSSRFTTDKLNTIITQMKDAGDEISNQLGYI</sequence>
<dbReference type="Gene3D" id="3.30.450.40">
    <property type="match status" value="1"/>
</dbReference>
<evidence type="ECO:0000256" key="1">
    <source>
        <dbReference type="ARBA" id="ARBA00023015"/>
    </source>
</evidence>
<dbReference type="PROSITE" id="PS51077">
    <property type="entry name" value="HTH_ICLR"/>
    <property type="match status" value="1"/>
</dbReference>
<accession>A0A0L0QJH6</accession>
<dbReference type="InterPro" id="IPR036390">
    <property type="entry name" value="WH_DNA-bd_sf"/>
</dbReference>
<name>A0A0L0QJH6_VIRPA</name>
<dbReference type="InterPro" id="IPR014757">
    <property type="entry name" value="Tscrpt_reg_IclR_C"/>
</dbReference>
<dbReference type="EMBL" id="LGTO01000007">
    <property type="protein sequence ID" value="KNE18731.1"/>
    <property type="molecule type" value="Genomic_DNA"/>
</dbReference>
<dbReference type="Pfam" id="PF09339">
    <property type="entry name" value="HTH_IclR"/>
    <property type="match status" value="1"/>
</dbReference>
<gene>
    <name evidence="6" type="ORF">AFK71_08945</name>
</gene>
<dbReference type="SMART" id="SM00346">
    <property type="entry name" value="HTH_ICLR"/>
    <property type="match status" value="1"/>
</dbReference>
<dbReference type="InterPro" id="IPR005471">
    <property type="entry name" value="Tscrpt_reg_IclR_N"/>
</dbReference>
<dbReference type="Proteomes" id="UP000036780">
    <property type="component" value="Unassembled WGS sequence"/>
</dbReference>
<dbReference type="GO" id="GO:0045892">
    <property type="term" value="P:negative regulation of DNA-templated transcription"/>
    <property type="evidence" value="ECO:0007669"/>
    <property type="project" value="TreeGrafter"/>
</dbReference>
<evidence type="ECO:0008006" key="8">
    <source>
        <dbReference type="Google" id="ProtNLM"/>
    </source>
</evidence>
<evidence type="ECO:0000256" key="3">
    <source>
        <dbReference type="ARBA" id="ARBA00023163"/>
    </source>
</evidence>
<reference evidence="7" key="1">
    <citation type="submission" date="2015-07" db="EMBL/GenBank/DDBJ databases">
        <title>Fjat-10053 dsm26.</title>
        <authorList>
            <person name="Liu B."/>
            <person name="Wang J."/>
            <person name="Zhu Y."/>
            <person name="Liu G."/>
            <person name="Chen Q."/>
            <person name="Chen Z."/>
            <person name="Lan J."/>
            <person name="Che J."/>
            <person name="Ge C."/>
            <person name="Shi H."/>
            <person name="Pan Z."/>
            <person name="Liu X."/>
        </authorList>
    </citation>
    <scope>NUCLEOTIDE SEQUENCE [LARGE SCALE GENOMIC DNA]</scope>
    <source>
        <strain evidence="7">DSM 26</strain>
    </source>
</reference>
<dbReference type="GO" id="GO:0003677">
    <property type="term" value="F:DNA binding"/>
    <property type="evidence" value="ECO:0007669"/>
    <property type="project" value="UniProtKB-KW"/>
</dbReference>
<evidence type="ECO:0000256" key="2">
    <source>
        <dbReference type="ARBA" id="ARBA00023125"/>
    </source>
</evidence>
<dbReference type="Pfam" id="PF01614">
    <property type="entry name" value="IclR_C"/>
    <property type="match status" value="1"/>
</dbReference>
<feature type="domain" description="HTH iclR-type" evidence="4">
    <location>
        <begin position="8"/>
        <end position="70"/>
    </location>
</feature>
<dbReference type="AlphaFoldDB" id="A0A0L0QJH6"/>
<dbReference type="InterPro" id="IPR050707">
    <property type="entry name" value="HTH_MetabolicPath_Reg"/>
</dbReference>
<dbReference type="PANTHER" id="PTHR30136">
    <property type="entry name" value="HELIX-TURN-HELIX TRANSCRIPTIONAL REGULATOR, ICLR FAMILY"/>
    <property type="match status" value="1"/>
</dbReference>
<dbReference type="RefSeq" id="WP_050351210.1">
    <property type="nucleotide sequence ID" value="NZ_CP073011.1"/>
</dbReference>
<evidence type="ECO:0000259" key="5">
    <source>
        <dbReference type="PROSITE" id="PS51078"/>
    </source>
</evidence>
<evidence type="ECO:0000313" key="6">
    <source>
        <dbReference type="EMBL" id="KNE18731.1"/>
    </source>
</evidence>
<dbReference type="PANTHER" id="PTHR30136:SF35">
    <property type="entry name" value="HTH-TYPE TRANSCRIPTIONAL REGULATOR RV1719"/>
    <property type="match status" value="1"/>
</dbReference>
<dbReference type="InterPro" id="IPR036388">
    <property type="entry name" value="WH-like_DNA-bd_sf"/>
</dbReference>
<dbReference type="Gene3D" id="1.10.10.10">
    <property type="entry name" value="Winged helix-like DNA-binding domain superfamily/Winged helix DNA-binding domain"/>
    <property type="match status" value="1"/>
</dbReference>
<proteinExistence type="predicted"/>
<protein>
    <recommendedName>
        <fullName evidence="8">IclR family transcriptional regulator</fullName>
    </recommendedName>
</protein>
<feature type="domain" description="IclR-ED" evidence="5">
    <location>
        <begin position="71"/>
        <end position="254"/>
    </location>
</feature>
<dbReference type="InterPro" id="IPR029016">
    <property type="entry name" value="GAF-like_dom_sf"/>
</dbReference>
<organism evidence="6 7">
    <name type="scientific">Virgibacillus pantothenticus</name>
    <dbReference type="NCBI Taxonomy" id="1473"/>
    <lineage>
        <taxon>Bacteria</taxon>
        <taxon>Bacillati</taxon>
        <taxon>Bacillota</taxon>
        <taxon>Bacilli</taxon>
        <taxon>Bacillales</taxon>
        <taxon>Bacillaceae</taxon>
        <taxon>Virgibacillus</taxon>
    </lineage>
</organism>
<keyword evidence="3" id="KW-0804">Transcription</keyword>
<dbReference type="GeneID" id="66871675"/>
<dbReference type="SUPFAM" id="SSF46785">
    <property type="entry name" value="Winged helix' DNA-binding domain"/>
    <property type="match status" value="1"/>
</dbReference>
<evidence type="ECO:0000313" key="7">
    <source>
        <dbReference type="Proteomes" id="UP000036780"/>
    </source>
</evidence>
<dbReference type="OrthoDB" id="9778379at2"/>
<dbReference type="PROSITE" id="PS51078">
    <property type="entry name" value="ICLR_ED"/>
    <property type="match status" value="1"/>
</dbReference>
<keyword evidence="2" id="KW-0238">DNA-binding</keyword>
<keyword evidence="1" id="KW-0805">Transcription regulation</keyword>
<dbReference type="GO" id="GO:0003700">
    <property type="term" value="F:DNA-binding transcription factor activity"/>
    <property type="evidence" value="ECO:0007669"/>
    <property type="project" value="TreeGrafter"/>
</dbReference>
<dbReference type="SUPFAM" id="SSF55781">
    <property type="entry name" value="GAF domain-like"/>
    <property type="match status" value="1"/>
</dbReference>